<feature type="transmembrane region" description="Helical" evidence="15">
    <location>
        <begin position="627"/>
        <end position="648"/>
    </location>
</feature>
<evidence type="ECO:0000256" key="9">
    <source>
        <dbReference type="ARBA" id="ARBA00022989"/>
    </source>
</evidence>
<keyword evidence="10" id="KW-0406">Ion transport</keyword>
<keyword evidence="7" id="KW-0106">Calcium</keyword>
<evidence type="ECO:0000256" key="8">
    <source>
        <dbReference type="ARBA" id="ARBA00022882"/>
    </source>
</evidence>
<feature type="transmembrane region" description="Helical" evidence="15">
    <location>
        <begin position="692"/>
        <end position="710"/>
    </location>
</feature>
<dbReference type="AlphaFoldDB" id="A0AAD3NLI2"/>
<evidence type="ECO:0000313" key="17">
    <source>
        <dbReference type="EMBL" id="GLD74650.1"/>
    </source>
</evidence>
<evidence type="ECO:0000256" key="1">
    <source>
        <dbReference type="ARBA" id="ARBA00004141"/>
    </source>
</evidence>
<feature type="domain" description="Ion transport" evidence="16">
    <location>
        <begin position="626"/>
        <end position="703"/>
    </location>
</feature>
<organism evidence="17 18">
    <name type="scientific">Lates japonicus</name>
    <name type="common">Japanese lates</name>
    <dbReference type="NCBI Taxonomy" id="270547"/>
    <lineage>
        <taxon>Eukaryota</taxon>
        <taxon>Metazoa</taxon>
        <taxon>Chordata</taxon>
        <taxon>Craniata</taxon>
        <taxon>Vertebrata</taxon>
        <taxon>Euteleostomi</taxon>
        <taxon>Actinopterygii</taxon>
        <taxon>Neopterygii</taxon>
        <taxon>Teleostei</taxon>
        <taxon>Neoteleostei</taxon>
        <taxon>Acanthomorphata</taxon>
        <taxon>Carangaria</taxon>
        <taxon>Carangaria incertae sedis</taxon>
        <taxon>Centropomidae</taxon>
        <taxon>Lates</taxon>
    </lineage>
</organism>
<evidence type="ECO:0000256" key="11">
    <source>
        <dbReference type="ARBA" id="ARBA00023136"/>
    </source>
</evidence>
<keyword evidence="6" id="KW-0677">Repeat</keyword>
<sequence length="906" mass="100940">MLEYSLNLQNVSFSAVRTVRVLRPLRAINRVPSMRILVTLLLDTLPMLGNVLLLCFFVFFIFGIVGVQLWAGLLRNRCFVDDNFSFPLSLKMSDYYHTENDDENPFICSQRRDNGMRDCSSVPKRYEEGGLQCNLDMSSYNSTDNTTCVNWNQYYTKCSAGQYNPFKGAINFDNICYAWIAIFQVITLEGWVDIMYFVMDAHSFYNFIYFILLIIIGSFFMINLCLVVIATQFSETKQRESQLMKEQRVRFMSNASTLASLSEPGSCYDELLKYLVHIIRKGAKQVAHICRLLARRAGLNIAASPPASDPQRSQSQRRRRKSSRQGSVSVHHMVHHHHHHHHHYHLGNGSVRGGGSIRCMEGRDLEVGAHNNNGGALVAAGHLALAPSSSVTAATSDSNLATLSNPTAGAADSASVRSIFNMETLRCTPSPTRMGPSPGSFSLAPVPMSRAMKRNSVPFVAPGPKNYPTLQARALAESRRGSVAASTLTNINFNLNIPPMPLERRPSSLVDTHTPTAQLSCQLSARDLSTTSSAMDTAALTLDPESCPYCAKALANESEGGTEGNETPGDSDSEGVYEFTQDLHHRDRRDSRQPKKKHRRLGKTAAKVVHFWRLVCDTFRKIVDSKYFGRGIMIAILINTLSMGIEYHEQPDELTNALEISNIVFTSLFSLEMLLKVLVYGPFGYIKNPYNIFDGIIVVISWCVSYPALQRQLVVLMKTMDSVATFCMLLMLFIFIFSILGCHLFSCKFGSERDEPLPDRKNFDSLLWAILTVFRSWPGGLEQVLYGMASTSPVAALYFLRLMTFGNYVLFNLLVAILVKVSGGDSTSNLRLNAHLPPALHPSLFSFLPRGKNVAPALPKISSQSLFYLAGDRDEVKERGGPGGECRLFGRPLHSQINPARLEDES</sequence>
<dbReference type="InterPro" id="IPR050599">
    <property type="entry name" value="VDCC_alpha-1_subunit"/>
</dbReference>
<feature type="transmembrane region" description="Helical" evidence="15">
    <location>
        <begin position="176"/>
        <end position="198"/>
    </location>
</feature>
<keyword evidence="11 15" id="KW-0472">Membrane</keyword>
<feature type="transmembrane region" description="Helical" evidence="15">
    <location>
        <begin position="660"/>
        <end position="680"/>
    </location>
</feature>
<dbReference type="Pfam" id="PF00520">
    <property type="entry name" value="Ion_trans"/>
    <property type="match status" value="3"/>
</dbReference>
<evidence type="ECO:0000256" key="15">
    <source>
        <dbReference type="SAM" id="Phobius"/>
    </source>
</evidence>
<comment type="subcellular location">
    <subcellularLocation>
        <location evidence="1">Membrane</location>
        <topology evidence="1">Multi-pass membrane protein</topology>
    </subcellularLocation>
</comment>
<keyword evidence="4" id="KW-0107">Calcium channel</keyword>
<keyword evidence="9 15" id="KW-1133">Transmembrane helix</keyword>
<evidence type="ECO:0000259" key="16">
    <source>
        <dbReference type="Pfam" id="PF00520"/>
    </source>
</evidence>
<dbReference type="InterPro" id="IPR005821">
    <property type="entry name" value="Ion_trans_dom"/>
</dbReference>
<evidence type="ECO:0000256" key="4">
    <source>
        <dbReference type="ARBA" id="ARBA00022673"/>
    </source>
</evidence>
<evidence type="ECO:0000256" key="7">
    <source>
        <dbReference type="ARBA" id="ARBA00022837"/>
    </source>
</evidence>
<keyword evidence="18" id="KW-1185">Reference proteome</keyword>
<dbReference type="EMBL" id="BRZM01002396">
    <property type="protein sequence ID" value="GLD74650.1"/>
    <property type="molecule type" value="Genomic_DNA"/>
</dbReference>
<evidence type="ECO:0000313" key="18">
    <source>
        <dbReference type="Proteomes" id="UP001279410"/>
    </source>
</evidence>
<name>A0AAD3NLI2_LATJO</name>
<proteinExistence type="predicted"/>
<feature type="compositionally biased region" description="Basic residues" evidence="14">
    <location>
        <begin position="332"/>
        <end position="345"/>
    </location>
</feature>
<comment type="caution">
    <text evidence="17">The sequence shown here is derived from an EMBL/GenBank/DDBJ whole genome shotgun (WGS) entry which is preliminary data.</text>
</comment>
<feature type="transmembrane region" description="Helical" evidence="15">
    <location>
        <begin position="766"/>
        <end position="786"/>
    </location>
</feature>
<feature type="transmembrane region" description="Helical" evidence="15">
    <location>
        <begin position="47"/>
        <end position="67"/>
    </location>
</feature>
<feature type="region of interest" description="Disordered" evidence="14">
    <location>
        <begin position="303"/>
        <end position="349"/>
    </location>
</feature>
<dbReference type="SUPFAM" id="SSF81324">
    <property type="entry name" value="Voltage-gated potassium channels"/>
    <property type="match status" value="2"/>
</dbReference>
<feature type="transmembrane region" description="Helical" evidence="15">
    <location>
        <begin position="204"/>
        <end position="229"/>
    </location>
</feature>
<keyword evidence="3" id="KW-0109">Calcium transport</keyword>
<dbReference type="FunFam" id="1.10.287.70:FF:000014">
    <property type="entry name" value="Voltage-dependent T-type calcium channel subunit alpha"/>
    <property type="match status" value="1"/>
</dbReference>
<dbReference type="PANTHER" id="PTHR45628">
    <property type="entry name" value="VOLTAGE-DEPENDENT CALCIUM CHANNEL TYPE A SUBUNIT ALPHA-1"/>
    <property type="match status" value="1"/>
</dbReference>
<dbReference type="Proteomes" id="UP001279410">
    <property type="component" value="Unassembled WGS sequence"/>
</dbReference>
<keyword evidence="5 15" id="KW-0812">Transmembrane</keyword>
<feature type="domain" description="Ion transport" evidence="16">
    <location>
        <begin position="707"/>
        <end position="819"/>
    </location>
</feature>
<dbReference type="GO" id="GO:0005891">
    <property type="term" value="C:voltage-gated calcium channel complex"/>
    <property type="evidence" value="ECO:0007669"/>
    <property type="project" value="InterPro"/>
</dbReference>
<evidence type="ECO:0000256" key="10">
    <source>
        <dbReference type="ARBA" id="ARBA00023065"/>
    </source>
</evidence>
<dbReference type="GO" id="GO:0098703">
    <property type="term" value="P:calcium ion import across plasma membrane"/>
    <property type="evidence" value="ECO:0007669"/>
    <property type="project" value="TreeGrafter"/>
</dbReference>
<dbReference type="PRINTS" id="PR01629">
    <property type="entry name" value="TVDCCALPHA1"/>
</dbReference>
<keyword evidence="13" id="KW-0407">Ion channel</keyword>
<evidence type="ECO:0000256" key="14">
    <source>
        <dbReference type="SAM" id="MobiDB-lite"/>
    </source>
</evidence>
<evidence type="ECO:0000256" key="3">
    <source>
        <dbReference type="ARBA" id="ARBA00022568"/>
    </source>
</evidence>
<reference evidence="17" key="1">
    <citation type="submission" date="2022-08" db="EMBL/GenBank/DDBJ databases">
        <title>Genome sequencing of akame (Lates japonicus).</title>
        <authorList>
            <person name="Hashiguchi Y."/>
            <person name="Takahashi H."/>
        </authorList>
    </citation>
    <scope>NUCLEOTIDE SEQUENCE</scope>
    <source>
        <strain evidence="17">Kochi</strain>
    </source>
</reference>
<evidence type="ECO:0000256" key="2">
    <source>
        <dbReference type="ARBA" id="ARBA00022448"/>
    </source>
</evidence>
<accession>A0AAD3NLI2</accession>
<evidence type="ECO:0000256" key="6">
    <source>
        <dbReference type="ARBA" id="ARBA00022737"/>
    </source>
</evidence>
<evidence type="ECO:0000256" key="5">
    <source>
        <dbReference type="ARBA" id="ARBA00022692"/>
    </source>
</evidence>
<evidence type="ECO:0000256" key="13">
    <source>
        <dbReference type="ARBA" id="ARBA00023303"/>
    </source>
</evidence>
<dbReference type="PANTHER" id="PTHR45628:SF33">
    <property type="entry name" value="VOLTAGE-DEPENDENT T-TYPE CALCIUM CHANNEL SUBUNIT ALPHA-1G"/>
    <property type="match status" value="1"/>
</dbReference>
<keyword evidence="8" id="KW-0851">Voltage-gated channel</keyword>
<gene>
    <name evidence="17" type="ORF">AKAME5_002598200</name>
</gene>
<feature type="region of interest" description="Disordered" evidence="14">
    <location>
        <begin position="582"/>
        <end position="601"/>
    </location>
</feature>
<dbReference type="Gene3D" id="1.10.287.70">
    <property type="match status" value="3"/>
</dbReference>
<dbReference type="InterPro" id="IPR005445">
    <property type="entry name" value="VDCC_T_a1"/>
</dbReference>
<dbReference type="GO" id="GO:0008331">
    <property type="term" value="F:high voltage-gated calcium channel activity"/>
    <property type="evidence" value="ECO:0007669"/>
    <property type="project" value="TreeGrafter"/>
</dbReference>
<feature type="compositionally biased region" description="Basic and acidic residues" evidence="14">
    <location>
        <begin position="582"/>
        <end position="593"/>
    </location>
</feature>
<feature type="transmembrane region" description="Helical" evidence="15">
    <location>
        <begin position="722"/>
        <end position="745"/>
    </location>
</feature>
<protein>
    <submittedName>
        <fullName evidence="17">Voltage-dependent T-type calcium channel subunit alpha-1G-like protein</fullName>
    </submittedName>
</protein>
<feature type="compositionally biased region" description="Low complexity" evidence="14">
    <location>
        <begin position="303"/>
        <end position="314"/>
    </location>
</feature>
<keyword evidence="12" id="KW-0325">Glycoprotein</keyword>
<keyword evidence="2" id="KW-0813">Transport</keyword>
<feature type="transmembrane region" description="Helical" evidence="15">
    <location>
        <begin position="798"/>
        <end position="819"/>
    </location>
</feature>
<evidence type="ECO:0000256" key="12">
    <source>
        <dbReference type="ARBA" id="ARBA00023180"/>
    </source>
</evidence>
<feature type="domain" description="Ion transport" evidence="16">
    <location>
        <begin position="9"/>
        <end position="240"/>
    </location>
</feature>